<dbReference type="Gene3D" id="3.60.21.10">
    <property type="match status" value="1"/>
</dbReference>
<dbReference type="SMART" id="SM00156">
    <property type="entry name" value="PP2Ac"/>
    <property type="match status" value="1"/>
</dbReference>
<dbReference type="GO" id="GO:0046872">
    <property type="term" value="F:metal ion binding"/>
    <property type="evidence" value="ECO:0007669"/>
    <property type="project" value="UniProtKB-KW"/>
</dbReference>
<dbReference type="InterPro" id="IPR004843">
    <property type="entry name" value="Calcineurin-like_PHP"/>
</dbReference>
<keyword evidence="1" id="KW-0479">Metal-binding</keyword>
<dbReference type="Proteomes" id="UP000593564">
    <property type="component" value="Unassembled WGS sequence"/>
</dbReference>
<dbReference type="InterPro" id="IPR006186">
    <property type="entry name" value="Ser/Thr-sp_prot-phosphatase"/>
</dbReference>
<protein>
    <recommendedName>
        <fullName evidence="4">Serine/threonine-protein phosphatase</fullName>
        <ecNumber evidence="4">3.1.3.16</ecNumber>
    </recommendedName>
</protein>
<comment type="catalytic activity">
    <reaction evidence="4">
        <text>O-phospho-L-threonyl-[protein] + H2O = L-threonyl-[protein] + phosphate</text>
        <dbReference type="Rhea" id="RHEA:47004"/>
        <dbReference type="Rhea" id="RHEA-COMP:11060"/>
        <dbReference type="Rhea" id="RHEA-COMP:11605"/>
        <dbReference type="ChEBI" id="CHEBI:15377"/>
        <dbReference type="ChEBI" id="CHEBI:30013"/>
        <dbReference type="ChEBI" id="CHEBI:43474"/>
        <dbReference type="ChEBI" id="CHEBI:61977"/>
        <dbReference type="EC" id="3.1.3.16"/>
    </reaction>
</comment>
<evidence type="ECO:0000256" key="1">
    <source>
        <dbReference type="ARBA" id="ARBA00022723"/>
    </source>
</evidence>
<keyword evidence="7" id="KW-1185">Reference proteome</keyword>
<accession>A0A7J7H7J1</accession>
<dbReference type="PRINTS" id="PR00114">
    <property type="entry name" value="STPHPHTASE"/>
</dbReference>
<gene>
    <name evidence="6" type="ORF">HYC85_014880</name>
</gene>
<evidence type="ECO:0000259" key="5">
    <source>
        <dbReference type="PROSITE" id="PS00125"/>
    </source>
</evidence>
<dbReference type="GO" id="GO:0004722">
    <property type="term" value="F:protein serine/threonine phosphatase activity"/>
    <property type="evidence" value="ECO:0007669"/>
    <property type="project" value="UniProtKB-EC"/>
</dbReference>
<evidence type="ECO:0000313" key="6">
    <source>
        <dbReference type="EMBL" id="KAF5948923.1"/>
    </source>
</evidence>
<comment type="caution">
    <text evidence="6">The sequence shown here is derived from an EMBL/GenBank/DDBJ whole genome shotgun (WGS) entry which is preliminary data.</text>
</comment>
<dbReference type="EC" id="3.1.3.16" evidence="4"/>
<dbReference type="InterPro" id="IPR047129">
    <property type="entry name" value="PPA2-like"/>
</dbReference>
<name>A0A7J7H7J1_CAMSI</name>
<keyword evidence="2 4" id="KW-0378">Hydrolase</keyword>
<proteinExistence type="inferred from homology"/>
<sequence length="341" mass="38617">MSDLDRQIEQLKKCEPLKESEVKALCLKAMEILVEESNVQRVDAPVTASLEPPLASSFLVLSLSASQVATKRHSFDGVYVTYLICGDIHGQFYDMKELFKVGGDCPKTNYLFLGDFVDRGFYSVETFLLLLALKVRYPDRITLIRGNHESRQITQVYGFYDECLRKYGSVNVWRYCTDIFDYLSLSALIENKIFCVHGGLSPSISTLDQIRTIDRKQEVPHDGAMCDLLWSDPEDVVESWGLSPRGAGFLFGGSVVTTFNHANNIDYICRAHQLVMEGYKWMFNSQIVTVWSAPNYCYRCGNVAAILELDENLDKQFRVFDAAPQESRGAPAKKPAPDYFL</sequence>
<dbReference type="CDD" id="cd07415">
    <property type="entry name" value="MPP_PP2A_PP4_PP6"/>
    <property type="match status" value="1"/>
</dbReference>
<keyword evidence="3" id="KW-0464">Manganese</keyword>
<dbReference type="SUPFAM" id="SSF56300">
    <property type="entry name" value="Metallo-dependent phosphatases"/>
    <property type="match status" value="1"/>
</dbReference>
<dbReference type="InterPro" id="IPR029052">
    <property type="entry name" value="Metallo-depent_PP-like"/>
</dbReference>
<reference evidence="6 7" key="2">
    <citation type="submission" date="2020-07" db="EMBL/GenBank/DDBJ databases">
        <title>Genome assembly of wild tea tree DASZ reveals pedigree and selection history of tea varieties.</title>
        <authorList>
            <person name="Zhang W."/>
        </authorList>
    </citation>
    <scope>NUCLEOTIDE SEQUENCE [LARGE SCALE GENOMIC DNA]</scope>
    <source>
        <strain evidence="7">cv. G240</strain>
        <tissue evidence="6">Leaf</tissue>
    </source>
</reference>
<dbReference type="FunFam" id="3.60.21.10:FF:000111">
    <property type="entry name" value="Serine/threonine-protein phosphatase"/>
    <property type="match status" value="1"/>
</dbReference>
<dbReference type="PANTHER" id="PTHR45619">
    <property type="entry name" value="SERINE/THREONINE-PROTEIN PHOSPHATASE PP2A-RELATED"/>
    <property type="match status" value="1"/>
</dbReference>
<reference evidence="7" key="1">
    <citation type="journal article" date="2020" name="Nat. Commun.">
        <title>Genome assembly of wild tea tree DASZ reveals pedigree and selection history of tea varieties.</title>
        <authorList>
            <person name="Zhang W."/>
            <person name="Zhang Y."/>
            <person name="Qiu H."/>
            <person name="Guo Y."/>
            <person name="Wan H."/>
            <person name="Zhang X."/>
            <person name="Scossa F."/>
            <person name="Alseekh S."/>
            <person name="Zhang Q."/>
            <person name="Wang P."/>
            <person name="Xu L."/>
            <person name="Schmidt M.H."/>
            <person name="Jia X."/>
            <person name="Li D."/>
            <person name="Zhu A."/>
            <person name="Guo F."/>
            <person name="Chen W."/>
            <person name="Ni D."/>
            <person name="Usadel B."/>
            <person name="Fernie A.R."/>
            <person name="Wen W."/>
        </authorList>
    </citation>
    <scope>NUCLEOTIDE SEQUENCE [LARGE SCALE GENOMIC DNA]</scope>
    <source>
        <strain evidence="7">cv. G240</strain>
    </source>
</reference>
<dbReference type="EMBL" id="JACBKZ010000006">
    <property type="protein sequence ID" value="KAF5948923.1"/>
    <property type="molecule type" value="Genomic_DNA"/>
</dbReference>
<evidence type="ECO:0000256" key="2">
    <source>
        <dbReference type="ARBA" id="ARBA00022801"/>
    </source>
</evidence>
<evidence type="ECO:0000313" key="7">
    <source>
        <dbReference type="Proteomes" id="UP000593564"/>
    </source>
</evidence>
<evidence type="ECO:0000256" key="3">
    <source>
        <dbReference type="ARBA" id="ARBA00023211"/>
    </source>
</evidence>
<organism evidence="6 7">
    <name type="scientific">Camellia sinensis</name>
    <name type="common">Tea plant</name>
    <name type="synonym">Thea sinensis</name>
    <dbReference type="NCBI Taxonomy" id="4442"/>
    <lineage>
        <taxon>Eukaryota</taxon>
        <taxon>Viridiplantae</taxon>
        <taxon>Streptophyta</taxon>
        <taxon>Embryophyta</taxon>
        <taxon>Tracheophyta</taxon>
        <taxon>Spermatophyta</taxon>
        <taxon>Magnoliopsida</taxon>
        <taxon>eudicotyledons</taxon>
        <taxon>Gunneridae</taxon>
        <taxon>Pentapetalae</taxon>
        <taxon>asterids</taxon>
        <taxon>Ericales</taxon>
        <taxon>Theaceae</taxon>
        <taxon>Camellia</taxon>
    </lineage>
</organism>
<comment type="similarity">
    <text evidence="4">Belongs to the PPP phosphatase family.</text>
</comment>
<dbReference type="Pfam" id="PF00149">
    <property type="entry name" value="Metallophos"/>
    <property type="match status" value="1"/>
</dbReference>
<feature type="domain" description="Serine/threonine specific protein phosphatases" evidence="5">
    <location>
        <begin position="144"/>
        <end position="149"/>
    </location>
</feature>
<dbReference type="AlphaFoldDB" id="A0A7J7H7J1"/>
<dbReference type="PROSITE" id="PS00125">
    <property type="entry name" value="SER_THR_PHOSPHATASE"/>
    <property type="match status" value="1"/>
</dbReference>
<evidence type="ECO:0000256" key="4">
    <source>
        <dbReference type="RuleBase" id="RU004273"/>
    </source>
</evidence>